<feature type="transmembrane region" description="Helical" evidence="10">
    <location>
        <begin position="135"/>
        <end position="154"/>
    </location>
</feature>
<dbReference type="AlphaFoldDB" id="A0A1E4U137"/>
<evidence type="ECO:0000256" key="3">
    <source>
        <dbReference type="ARBA" id="ARBA00022448"/>
    </source>
</evidence>
<feature type="transmembrane region" description="Helical" evidence="10">
    <location>
        <begin position="312"/>
        <end position="336"/>
    </location>
</feature>
<feature type="domain" description="Major facilitator superfamily (MFS) profile" evidence="11">
    <location>
        <begin position="311"/>
        <end position="512"/>
    </location>
</feature>
<dbReference type="CDD" id="cd17483">
    <property type="entry name" value="MFS_Atg22_like"/>
    <property type="match status" value="1"/>
</dbReference>
<name>A0A1E4U137_PACTA</name>
<evidence type="ECO:0000256" key="5">
    <source>
        <dbReference type="ARBA" id="ARBA00022692"/>
    </source>
</evidence>
<evidence type="ECO:0000313" key="13">
    <source>
        <dbReference type="Proteomes" id="UP000094236"/>
    </source>
</evidence>
<keyword evidence="6 10" id="KW-0029">Amino-acid transport</keyword>
<dbReference type="InterPro" id="IPR050495">
    <property type="entry name" value="ATG22/LtaA_families"/>
</dbReference>
<evidence type="ECO:0000256" key="7">
    <source>
        <dbReference type="ARBA" id="ARBA00022989"/>
    </source>
</evidence>
<dbReference type="InterPro" id="IPR024671">
    <property type="entry name" value="Atg22-like"/>
</dbReference>
<evidence type="ECO:0000259" key="11">
    <source>
        <dbReference type="PROSITE" id="PS50850"/>
    </source>
</evidence>
<dbReference type="PANTHER" id="PTHR23519:SF1">
    <property type="entry name" value="AUTOPHAGY-RELATED PROTEIN 22"/>
    <property type="match status" value="1"/>
</dbReference>
<feature type="transmembrane region" description="Helical" evidence="10">
    <location>
        <begin position="111"/>
        <end position="129"/>
    </location>
</feature>
<dbReference type="Gene3D" id="1.20.1250.20">
    <property type="entry name" value="MFS general substrate transporter like domains"/>
    <property type="match status" value="1"/>
</dbReference>
<feature type="transmembrane region" description="Helical" evidence="10">
    <location>
        <begin position="79"/>
        <end position="99"/>
    </location>
</feature>
<dbReference type="InterPro" id="IPR036259">
    <property type="entry name" value="MFS_trans_sf"/>
</dbReference>
<gene>
    <name evidence="12" type="ORF">PACTADRAFT_30145</name>
</gene>
<keyword evidence="7 10" id="KW-1133">Transmembrane helix</keyword>
<reference evidence="13" key="1">
    <citation type="submission" date="2016-05" db="EMBL/GenBank/DDBJ databases">
        <title>Comparative genomics of biotechnologically important yeasts.</title>
        <authorList>
            <consortium name="DOE Joint Genome Institute"/>
            <person name="Riley R."/>
            <person name="Haridas S."/>
            <person name="Wolfe K.H."/>
            <person name="Lopes M.R."/>
            <person name="Hittinger C.T."/>
            <person name="Goker M."/>
            <person name="Salamov A."/>
            <person name="Wisecaver J."/>
            <person name="Long T.M."/>
            <person name="Aerts A.L."/>
            <person name="Barry K."/>
            <person name="Choi C."/>
            <person name="Clum A."/>
            <person name="Coughlan A.Y."/>
            <person name="Deshpande S."/>
            <person name="Douglass A.P."/>
            <person name="Hanson S.J."/>
            <person name="Klenk H.-P."/>
            <person name="Labutti K."/>
            <person name="Lapidus A."/>
            <person name="Lindquist E."/>
            <person name="Lipzen A."/>
            <person name="Meier-Kolthoff J.P."/>
            <person name="Ohm R.A."/>
            <person name="Otillar R.P."/>
            <person name="Pangilinan J."/>
            <person name="Peng Y."/>
            <person name="Rokas A."/>
            <person name="Rosa C.A."/>
            <person name="Scheuner C."/>
            <person name="Sibirny A.A."/>
            <person name="Slot J.C."/>
            <person name="Stielow J.B."/>
            <person name="Sun H."/>
            <person name="Kurtzman C.P."/>
            <person name="Blackwell M."/>
            <person name="Grigoriev I.V."/>
            <person name="Jeffries T.W."/>
        </authorList>
    </citation>
    <scope>NUCLEOTIDE SEQUENCE [LARGE SCALE GENOMIC DNA]</scope>
    <source>
        <strain evidence="13">NRRL Y-2460</strain>
    </source>
</reference>
<dbReference type="InterPro" id="IPR020846">
    <property type="entry name" value="MFS_dom"/>
</dbReference>
<evidence type="ECO:0000256" key="4">
    <source>
        <dbReference type="ARBA" id="ARBA00022554"/>
    </source>
</evidence>
<comment type="subcellular location">
    <subcellularLocation>
        <location evidence="1 10">Vacuole membrane</location>
        <topology evidence="1 10">Multi-pass membrane protein</topology>
    </subcellularLocation>
</comment>
<keyword evidence="5 10" id="KW-0812">Transmembrane</keyword>
<comment type="similarity">
    <text evidence="2 10">Belongs to the ATG22 family.</text>
</comment>
<keyword evidence="9 10" id="KW-0472">Membrane</keyword>
<comment type="function">
    <text evidence="10">Vacuolar effluxer which mediate the efflux of amino acids resulting from autophagic degradation. The release of autophagic amino acids allows the maintenance of protein synthesis and viability during nitrogen starvation.</text>
</comment>
<keyword evidence="3 10" id="KW-0813">Transport</keyword>
<keyword evidence="13" id="KW-1185">Reference proteome</keyword>
<keyword evidence="4 10" id="KW-0926">Vacuole</keyword>
<dbReference type="GO" id="GO:0000329">
    <property type="term" value="C:fungal-type vacuole membrane"/>
    <property type="evidence" value="ECO:0007669"/>
    <property type="project" value="EnsemblFungi"/>
</dbReference>
<protein>
    <recommendedName>
        <fullName evidence="10">Autophagy-related protein</fullName>
    </recommendedName>
</protein>
<evidence type="ECO:0000313" key="12">
    <source>
        <dbReference type="EMBL" id="ODV97711.1"/>
    </source>
</evidence>
<evidence type="ECO:0000256" key="8">
    <source>
        <dbReference type="ARBA" id="ARBA00023006"/>
    </source>
</evidence>
<dbReference type="PANTHER" id="PTHR23519">
    <property type="entry name" value="AUTOPHAGY-RELATED PROTEIN 22"/>
    <property type="match status" value="1"/>
</dbReference>
<feature type="transmembrane region" description="Helical" evidence="10">
    <location>
        <begin position="194"/>
        <end position="211"/>
    </location>
</feature>
<dbReference type="OrthoDB" id="42657at2759"/>
<dbReference type="PROSITE" id="PS50850">
    <property type="entry name" value="MFS"/>
    <property type="match status" value="1"/>
</dbReference>
<dbReference type="InterPro" id="IPR044738">
    <property type="entry name" value="Atg22"/>
</dbReference>
<organism evidence="12 13">
    <name type="scientific">Pachysolen tannophilus NRRL Y-2460</name>
    <dbReference type="NCBI Taxonomy" id="669874"/>
    <lineage>
        <taxon>Eukaryota</taxon>
        <taxon>Fungi</taxon>
        <taxon>Dikarya</taxon>
        <taxon>Ascomycota</taxon>
        <taxon>Saccharomycotina</taxon>
        <taxon>Pichiomycetes</taxon>
        <taxon>Pachysolenaceae</taxon>
        <taxon>Pachysolen</taxon>
    </lineage>
</organism>
<feature type="transmembrane region" description="Helical" evidence="10">
    <location>
        <begin position="447"/>
        <end position="469"/>
    </location>
</feature>
<evidence type="ECO:0000256" key="1">
    <source>
        <dbReference type="ARBA" id="ARBA00004128"/>
    </source>
</evidence>
<dbReference type="EMBL" id="KV454011">
    <property type="protein sequence ID" value="ODV97711.1"/>
    <property type="molecule type" value="Genomic_DNA"/>
</dbReference>
<feature type="transmembrane region" description="Helical" evidence="10">
    <location>
        <begin position="348"/>
        <end position="369"/>
    </location>
</feature>
<dbReference type="Proteomes" id="UP000094236">
    <property type="component" value="Unassembled WGS sequence"/>
</dbReference>
<accession>A0A1E4U137</accession>
<evidence type="ECO:0000256" key="2">
    <source>
        <dbReference type="ARBA" id="ARBA00006978"/>
    </source>
</evidence>
<dbReference type="GO" id="GO:0006914">
    <property type="term" value="P:autophagy"/>
    <property type="evidence" value="ECO:0007669"/>
    <property type="project" value="UniProtKB-KW"/>
</dbReference>
<feature type="non-terminal residue" evidence="12">
    <location>
        <position position="512"/>
    </location>
</feature>
<dbReference type="GO" id="GO:0022857">
    <property type="term" value="F:transmembrane transporter activity"/>
    <property type="evidence" value="ECO:0007669"/>
    <property type="project" value="InterPro"/>
</dbReference>
<feature type="non-terminal residue" evidence="12">
    <location>
        <position position="1"/>
    </location>
</feature>
<proteinExistence type="inferred from homology"/>
<evidence type="ECO:0000256" key="9">
    <source>
        <dbReference type="ARBA" id="ARBA00023136"/>
    </source>
</evidence>
<dbReference type="GO" id="GO:0032974">
    <property type="term" value="P:amino acid transmembrane export from vacuole"/>
    <property type="evidence" value="ECO:0007669"/>
    <property type="project" value="EnsemblFungi"/>
</dbReference>
<evidence type="ECO:0000256" key="10">
    <source>
        <dbReference type="RuleBase" id="RU363073"/>
    </source>
</evidence>
<feature type="transmembrane region" description="Helical" evidence="10">
    <location>
        <begin position="381"/>
        <end position="401"/>
    </location>
</feature>
<evidence type="ECO:0000256" key="6">
    <source>
        <dbReference type="ARBA" id="ARBA00022970"/>
    </source>
</evidence>
<feature type="transmembrane region" description="Helical" evidence="10">
    <location>
        <begin position="413"/>
        <end position="435"/>
    </location>
</feature>
<feature type="transmembrane region" description="Helical" evidence="10">
    <location>
        <begin position="231"/>
        <end position="253"/>
    </location>
</feature>
<dbReference type="STRING" id="669874.A0A1E4U137"/>
<sequence length="512" mass="56783">KSDILGWCAYAWACEPFIVSCIGTYVPLLLEQIARDNGVKLLDHSITCNSKAEQPPDPKWKKCVLPMFNGTIYVDTSSFALYTFAISVFIQTIVVISITGASDKGHYKKQLLVGGAVIGGLLTMMFILIDEQMYYTSSLLSIVTNAFFGVVNVCGNSYLPILANGHPSLKSNNDDNGLLRGQISSKISGDGASAGYISALLVQLATMFVILKFKRKSSSSSNSSEESIWPIQVAICFVGFWWLIFQIPVLILLRSKRANEELVVKPITSQTINKHFQGNYLLAKLLSQSTYIIYGWSTLSKTIRQASGLKDIVIFLTSWFIISDSLTTINSTAILFAKTELSMSTLQLAVVGTLTMLSAIVGAYVIPNYIQPFLKLSLKKLLQIIIIWSSLIPLYGILGFFFQSFGLKHNFEIFILAVWYGVSLGGIAAVSRSLFSMLIPKGKESMYFALFQITDKGSSIIGPLVVALITDKTHNIRHCFWFLWIVLIISLPILEMLDLQRGKDEADFLQRI</sequence>
<dbReference type="SUPFAM" id="SSF103473">
    <property type="entry name" value="MFS general substrate transporter"/>
    <property type="match status" value="1"/>
</dbReference>
<keyword evidence="8 10" id="KW-0072">Autophagy</keyword>
<dbReference type="Pfam" id="PF11700">
    <property type="entry name" value="ATG22"/>
    <property type="match status" value="1"/>
</dbReference>
<feature type="transmembrane region" description="Helical" evidence="10">
    <location>
        <begin position="475"/>
        <end position="494"/>
    </location>
</feature>